<name>A0ABU0ERQ7_9PSEU</name>
<evidence type="ECO:0000313" key="1">
    <source>
        <dbReference type="EMBL" id="MDQ0377968.1"/>
    </source>
</evidence>
<keyword evidence="2" id="KW-1185">Reference proteome</keyword>
<proteinExistence type="predicted"/>
<evidence type="ECO:0000313" key="2">
    <source>
        <dbReference type="Proteomes" id="UP001229651"/>
    </source>
</evidence>
<reference evidence="1 2" key="1">
    <citation type="submission" date="2023-07" db="EMBL/GenBank/DDBJ databases">
        <title>Sequencing the genomes of 1000 actinobacteria strains.</title>
        <authorList>
            <person name="Klenk H.-P."/>
        </authorList>
    </citation>
    <scope>NUCLEOTIDE SEQUENCE [LARGE SCALE GENOMIC DNA]</scope>
    <source>
        <strain evidence="1 2">DSM 45805</strain>
    </source>
</reference>
<sequence>MQLATNTDLAAAVAAPDVLVEDLLEFDWNRDGAYSHAWSDLSFLATSITDTAATIVSDLPEQVNTLTGASSAELQVTLGGAKFGDPDVDAAWNAYLAEQGIAAHQLFSPWWTASPLFEVEITGVPMRYSRTIATAAGDITVRQFTGWLRDFTIDRTNMQVKINASDIVDLQGRSITLPLWALSQDIYNAQVAVEPTARPISATWVVEEALRQAGRPSGPATAPNAIAYVSCNGAILPSFGYGSCADSGEYANDYEQALSTLVPSLWEDGKYGLATVYNPVPATGAGLSRIRFRANAVALVPTATTSQGPATITVGVWVESNGEAVITATPETYSTGWDYLVAALQLDDDYDTAGNHIVAGGVSFHVFRNGQFYVRVKESTNLSGTRSWMWDYRTPLPAGWHYIHTTVRFTNSSITAQSRVDGAVVATTSSTVPAAGFRYAASVGINAVSNVVLFYPNIPTQHFQICHAQGTALDYVPGQEHPPTRDGRPLSVVTPTLSELSWIPDRYDKPAWDVLKEVAASEFGALYTDEYGTVHYSPHYELRNTVPADVANARVIDDDDLLDFVVMPSVDQYRNALSLSGTMRHQVVDIVYRPQDAKQFYTPNYFTAGNEIALSEVVALDTKPRQIVADIPGYTTDRPLQTEASAVYKFDPSIDASVNPHDGWWYTVRPRADQRSFDLIRYGGTFEIYWGAYKGATRVSGQIAGRRYSERSVTRVELRNEAEIAAKGYRVLTLPDNDWRQTAETISAIGQVLLDDIATPAPLIDGIRVTADPRLQLRDILKLTSDEGITGTIYGQVIGIRRESGAGGAVDTLTLRVLGQPGAAVWDDPDSGWDVGRWAA</sequence>
<organism evidence="1 2">
    <name type="scientific">Amycolatopsis thermophila</name>
    <dbReference type="NCBI Taxonomy" id="206084"/>
    <lineage>
        <taxon>Bacteria</taxon>
        <taxon>Bacillati</taxon>
        <taxon>Actinomycetota</taxon>
        <taxon>Actinomycetes</taxon>
        <taxon>Pseudonocardiales</taxon>
        <taxon>Pseudonocardiaceae</taxon>
        <taxon>Amycolatopsis</taxon>
    </lineage>
</organism>
<protein>
    <recommendedName>
        <fullName evidence="3">Minor tail protein</fullName>
    </recommendedName>
</protein>
<dbReference type="RefSeq" id="WP_306990581.1">
    <property type="nucleotide sequence ID" value="NZ_JAUSUT010000001.1"/>
</dbReference>
<dbReference type="Proteomes" id="UP001229651">
    <property type="component" value="Unassembled WGS sequence"/>
</dbReference>
<dbReference type="EMBL" id="JAUSUT010000001">
    <property type="protein sequence ID" value="MDQ0377968.1"/>
    <property type="molecule type" value="Genomic_DNA"/>
</dbReference>
<gene>
    <name evidence="1" type="ORF">FB470_001962</name>
</gene>
<comment type="caution">
    <text evidence="1">The sequence shown here is derived from an EMBL/GenBank/DDBJ whole genome shotgun (WGS) entry which is preliminary data.</text>
</comment>
<accession>A0ABU0ERQ7</accession>
<evidence type="ECO:0008006" key="3">
    <source>
        <dbReference type="Google" id="ProtNLM"/>
    </source>
</evidence>